<dbReference type="InterPro" id="IPR018269">
    <property type="entry name" value="Ribosomal_uS13_CS"/>
</dbReference>
<evidence type="ECO:0000256" key="2">
    <source>
        <dbReference type="ARBA" id="ARBA00022980"/>
    </source>
</evidence>
<dbReference type="InterPro" id="IPR027437">
    <property type="entry name" value="Rbsml_uS13_C"/>
</dbReference>
<dbReference type="SUPFAM" id="SSF46946">
    <property type="entry name" value="S13-like H2TH domain"/>
    <property type="match status" value="1"/>
</dbReference>
<evidence type="ECO:0000256" key="3">
    <source>
        <dbReference type="ARBA" id="ARBA00023274"/>
    </source>
</evidence>
<dbReference type="GO" id="GO:1990904">
    <property type="term" value="C:ribonucleoprotein complex"/>
    <property type="evidence" value="ECO:0007669"/>
    <property type="project" value="UniProtKB-KW"/>
</dbReference>
<dbReference type="eggNOG" id="KOG3311">
    <property type="taxonomic scope" value="Eukaryota"/>
</dbReference>
<dbReference type="WBParaSite" id="BXY_1205800.1">
    <property type="protein sequence ID" value="BXY_1205800.1"/>
    <property type="gene ID" value="BXY_1205800"/>
</dbReference>
<dbReference type="InterPro" id="IPR001892">
    <property type="entry name" value="Ribosomal_uS13"/>
</dbReference>
<dbReference type="Gene3D" id="4.10.910.10">
    <property type="entry name" value="30s ribosomal protein s13, domain 2"/>
    <property type="match status" value="1"/>
</dbReference>
<dbReference type="GO" id="GO:0005840">
    <property type="term" value="C:ribosome"/>
    <property type="evidence" value="ECO:0007669"/>
    <property type="project" value="UniProtKB-KW"/>
</dbReference>
<protein>
    <recommendedName>
        <fullName evidence="4">Small ribosomal subunit protein uS13</fullName>
    </recommendedName>
    <alternativeName>
        <fullName evidence="5">40S ribosomal protein S18</fullName>
    </alternativeName>
</protein>
<dbReference type="Proteomes" id="UP000095284">
    <property type="component" value="Unplaced"/>
</dbReference>
<keyword evidence="2" id="KW-0689">Ribosomal protein</keyword>
<dbReference type="GO" id="GO:0006412">
    <property type="term" value="P:translation"/>
    <property type="evidence" value="ECO:0007669"/>
    <property type="project" value="InterPro"/>
</dbReference>
<comment type="similarity">
    <text evidence="1">Belongs to the universal ribosomal protein uS13 family.</text>
</comment>
<name>A0A1I7SG94_BURXY</name>
<dbReference type="GO" id="GO:0003723">
    <property type="term" value="F:RNA binding"/>
    <property type="evidence" value="ECO:0007669"/>
    <property type="project" value="InterPro"/>
</dbReference>
<evidence type="ECO:0000313" key="7">
    <source>
        <dbReference type="WBParaSite" id="BXY_1205800.1"/>
    </source>
</evidence>
<dbReference type="AlphaFoldDB" id="A0A1I7SG94"/>
<dbReference type="InterPro" id="IPR010979">
    <property type="entry name" value="Ribosomal_uS13-like_H2TH"/>
</dbReference>
<evidence type="ECO:0000313" key="6">
    <source>
        <dbReference type="Proteomes" id="UP000095284"/>
    </source>
</evidence>
<evidence type="ECO:0000256" key="5">
    <source>
        <dbReference type="ARBA" id="ARBA00035468"/>
    </source>
</evidence>
<dbReference type="GO" id="GO:0003735">
    <property type="term" value="F:structural constituent of ribosome"/>
    <property type="evidence" value="ECO:0007669"/>
    <property type="project" value="InterPro"/>
</dbReference>
<evidence type="ECO:0000256" key="4">
    <source>
        <dbReference type="ARBA" id="ARBA00035166"/>
    </source>
</evidence>
<dbReference type="Pfam" id="PF00416">
    <property type="entry name" value="Ribosomal_S13"/>
    <property type="match status" value="1"/>
</dbReference>
<accession>A0A1I7SG94</accession>
<reference evidence="7" key="1">
    <citation type="submission" date="2016-11" db="UniProtKB">
        <authorList>
            <consortium name="WormBaseParasite"/>
        </authorList>
    </citation>
    <scope>IDENTIFICATION</scope>
</reference>
<organism evidence="6 7">
    <name type="scientific">Bursaphelenchus xylophilus</name>
    <name type="common">Pinewood nematode worm</name>
    <name type="synonym">Aphelenchoides xylophilus</name>
    <dbReference type="NCBI Taxonomy" id="6326"/>
    <lineage>
        <taxon>Eukaryota</taxon>
        <taxon>Metazoa</taxon>
        <taxon>Ecdysozoa</taxon>
        <taxon>Nematoda</taxon>
        <taxon>Chromadorea</taxon>
        <taxon>Rhabditida</taxon>
        <taxon>Tylenchina</taxon>
        <taxon>Tylenchomorpha</taxon>
        <taxon>Aphelenchoidea</taxon>
        <taxon>Aphelenchoididae</taxon>
        <taxon>Bursaphelenchus</taxon>
    </lineage>
</organism>
<dbReference type="PROSITE" id="PS00646">
    <property type="entry name" value="RIBOSOMAL_S13_1"/>
    <property type="match status" value="1"/>
</dbReference>
<dbReference type="PROSITE" id="PS50159">
    <property type="entry name" value="RIBOSOMAL_S13_2"/>
    <property type="match status" value="1"/>
</dbReference>
<proteinExistence type="inferred from homology"/>
<keyword evidence="3" id="KW-0687">Ribonucleoprotein</keyword>
<sequence length="125" mass="14535">MIVPIDRNGIMEPRNVWGITTGRCWGCLHALKSKPRDDLECRKIRPNRGVSIPPLRCALLLNPTQCKILNLFLNRLKDGRYIKDIFTVVDSKLRDVLERIEIRPHRGLRHYWGLHVHGQHTKNVG</sequence>
<evidence type="ECO:0000256" key="1">
    <source>
        <dbReference type="ARBA" id="ARBA00008080"/>
    </source>
</evidence>